<dbReference type="EMBL" id="JAYMYR010000004">
    <property type="protein sequence ID" value="KAK7368042.1"/>
    <property type="molecule type" value="Genomic_DNA"/>
</dbReference>
<proteinExistence type="predicted"/>
<dbReference type="InterPro" id="IPR005066">
    <property type="entry name" value="MoCF_OxRdtse_dimer"/>
</dbReference>
<dbReference type="Proteomes" id="UP001374584">
    <property type="component" value="Unassembled WGS sequence"/>
</dbReference>
<accession>A0AAN9RDH0</accession>
<dbReference type="Pfam" id="PF03404">
    <property type="entry name" value="Mo-co_dimer"/>
    <property type="match status" value="1"/>
</dbReference>
<dbReference type="AlphaFoldDB" id="A0AAN9RDH0"/>
<feature type="domain" description="Moybdenum cofactor oxidoreductase dimerisation" evidence="1">
    <location>
        <begin position="3"/>
        <end position="32"/>
    </location>
</feature>
<dbReference type="GO" id="GO:0016491">
    <property type="term" value="F:oxidoreductase activity"/>
    <property type="evidence" value="ECO:0007669"/>
    <property type="project" value="InterPro"/>
</dbReference>
<dbReference type="Gene3D" id="2.60.40.650">
    <property type="match status" value="1"/>
</dbReference>
<evidence type="ECO:0000313" key="2">
    <source>
        <dbReference type="EMBL" id="KAK7368042.1"/>
    </source>
</evidence>
<evidence type="ECO:0000259" key="1">
    <source>
        <dbReference type="Pfam" id="PF03404"/>
    </source>
</evidence>
<comment type="caution">
    <text evidence="2">The sequence shown here is derived from an EMBL/GenBank/DDBJ whole genome shotgun (WGS) entry which is preliminary data.</text>
</comment>
<gene>
    <name evidence="2" type="ORF">VNO80_10064</name>
</gene>
<sequence length="130" mass="14986">MDILGAKEIAVRAWDETLNTHPEKLIWNLYFTASVPFSRRIAKHNKARDSVMLQQISELVLVELVVGTRRAWMEVGFLLTNEVEDRVIRGYMREPTEVLVAGFVGQDVEETLRKEALGLRVNTRFMRVLS</sequence>
<keyword evidence="3" id="KW-1185">Reference proteome</keyword>
<name>A0AAN9RDH0_PHACN</name>
<dbReference type="GO" id="GO:0030151">
    <property type="term" value="F:molybdenum ion binding"/>
    <property type="evidence" value="ECO:0007669"/>
    <property type="project" value="InterPro"/>
</dbReference>
<protein>
    <recommendedName>
        <fullName evidence="1">Moybdenum cofactor oxidoreductase dimerisation domain-containing protein</fullName>
    </recommendedName>
</protein>
<evidence type="ECO:0000313" key="3">
    <source>
        <dbReference type="Proteomes" id="UP001374584"/>
    </source>
</evidence>
<organism evidence="2 3">
    <name type="scientific">Phaseolus coccineus</name>
    <name type="common">Scarlet runner bean</name>
    <name type="synonym">Phaseolus multiflorus</name>
    <dbReference type="NCBI Taxonomy" id="3886"/>
    <lineage>
        <taxon>Eukaryota</taxon>
        <taxon>Viridiplantae</taxon>
        <taxon>Streptophyta</taxon>
        <taxon>Embryophyta</taxon>
        <taxon>Tracheophyta</taxon>
        <taxon>Spermatophyta</taxon>
        <taxon>Magnoliopsida</taxon>
        <taxon>eudicotyledons</taxon>
        <taxon>Gunneridae</taxon>
        <taxon>Pentapetalae</taxon>
        <taxon>rosids</taxon>
        <taxon>fabids</taxon>
        <taxon>Fabales</taxon>
        <taxon>Fabaceae</taxon>
        <taxon>Papilionoideae</taxon>
        <taxon>50 kb inversion clade</taxon>
        <taxon>NPAAA clade</taxon>
        <taxon>indigoferoid/millettioid clade</taxon>
        <taxon>Phaseoleae</taxon>
        <taxon>Phaseolus</taxon>
    </lineage>
</organism>
<reference evidence="2 3" key="1">
    <citation type="submission" date="2024-01" db="EMBL/GenBank/DDBJ databases">
        <title>The genomes of 5 underutilized Papilionoideae crops provide insights into root nodulation and disease resistanc.</title>
        <authorList>
            <person name="Jiang F."/>
        </authorList>
    </citation>
    <scope>NUCLEOTIDE SEQUENCE [LARGE SCALE GENOMIC DNA]</scope>
    <source>
        <strain evidence="2">JINMINGXINNONG_FW02</strain>
        <tissue evidence="2">Leaves</tissue>
    </source>
</reference>